<dbReference type="Pfam" id="PF00753">
    <property type="entry name" value="Lactamase_B"/>
    <property type="match status" value="1"/>
</dbReference>
<name>A0A7W5H4H3_9BACT</name>
<dbReference type="RefSeq" id="WP_261363907.1">
    <property type="nucleotide sequence ID" value="NZ_JACHXU010000002.1"/>
</dbReference>
<organism evidence="2 3">
    <name type="scientific">Aporhodopirellula rubra</name>
    <dbReference type="NCBI Taxonomy" id="980271"/>
    <lineage>
        <taxon>Bacteria</taxon>
        <taxon>Pseudomonadati</taxon>
        <taxon>Planctomycetota</taxon>
        <taxon>Planctomycetia</taxon>
        <taxon>Pirellulales</taxon>
        <taxon>Pirellulaceae</taxon>
        <taxon>Aporhodopirellula</taxon>
    </lineage>
</organism>
<evidence type="ECO:0000313" key="3">
    <source>
        <dbReference type="Proteomes" id="UP000536179"/>
    </source>
</evidence>
<dbReference type="Proteomes" id="UP000536179">
    <property type="component" value="Unassembled WGS sequence"/>
</dbReference>
<dbReference type="InterPro" id="IPR036866">
    <property type="entry name" value="RibonucZ/Hydroxyglut_hydro"/>
</dbReference>
<dbReference type="InterPro" id="IPR001279">
    <property type="entry name" value="Metallo-B-lactamas"/>
</dbReference>
<comment type="caution">
    <text evidence="2">The sequence shown here is derived from an EMBL/GenBank/DDBJ whole genome shotgun (WGS) entry which is preliminary data.</text>
</comment>
<sequence>MRCRIHRGCHEIGGNCVEIEADGKRMVLDIGLPLTEDRQIELPDIAGLRTFDPSLLGVFISHPHPDHYGRVCEIGHTRRKMQTKGNDEIVMLTKSGLSYISQTKGGNLSTKVYGMWRESLLRRVLKLQPTFRMLPPKSLRKTSGNEIRDIVDGEVMAVFRARNQSVKTDNLAEIYTNRPFRKVFQALEEYERCLQPLWDAVPCPFPTKVI</sequence>
<accession>A0A7W5H4H3</accession>
<dbReference type="Gene3D" id="3.60.15.10">
    <property type="entry name" value="Ribonuclease Z/Hydroxyacylglutathione hydrolase-like"/>
    <property type="match status" value="1"/>
</dbReference>
<protein>
    <submittedName>
        <fullName evidence="2">mRNA degradation ribonuclease J1/J2</fullName>
    </submittedName>
</protein>
<evidence type="ECO:0000259" key="1">
    <source>
        <dbReference type="Pfam" id="PF00753"/>
    </source>
</evidence>
<proteinExistence type="predicted"/>
<feature type="domain" description="Metallo-beta-lactamase" evidence="1">
    <location>
        <begin position="13"/>
        <end position="97"/>
    </location>
</feature>
<reference evidence="2 3" key="1">
    <citation type="submission" date="2020-08" db="EMBL/GenBank/DDBJ databases">
        <title>Genomic Encyclopedia of Type Strains, Phase III (KMG-III): the genomes of soil and plant-associated and newly described type strains.</title>
        <authorList>
            <person name="Whitman W."/>
        </authorList>
    </citation>
    <scope>NUCLEOTIDE SEQUENCE [LARGE SCALE GENOMIC DNA]</scope>
    <source>
        <strain evidence="2 3">CECT 8075</strain>
    </source>
</reference>
<dbReference type="EMBL" id="JACHXU010000002">
    <property type="protein sequence ID" value="MBB3205163.1"/>
    <property type="molecule type" value="Genomic_DNA"/>
</dbReference>
<gene>
    <name evidence="2" type="ORF">FHS27_000930</name>
</gene>
<evidence type="ECO:0000313" key="2">
    <source>
        <dbReference type="EMBL" id="MBB3205163.1"/>
    </source>
</evidence>
<dbReference type="AlphaFoldDB" id="A0A7W5H4H3"/>
<dbReference type="SUPFAM" id="SSF56281">
    <property type="entry name" value="Metallo-hydrolase/oxidoreductase"/>
    <property type="match status" value="1"/>
</dbReference>
<keyword evidence="3" id="KW-1185">Reference proteome</keyword>